<dbReference type="EMBL" id="DRLI01000263">
    <property type="protein sequence ID" value="HHM02720.1"/>
    <property type="molecule type" value="Genomic_DNA"/>
</dbReference>
<keyword evidence="1" id="KW-0732">Signal</keyword>
<name>A0A7V5RQR9_CALAY</name>
<evidence type="ECO:0000259" key="2">
    <source>
        <dbReference type="Pfam" id="PF05547"/>
    </source>
</evidence>
<dbReference type="Proteomes" id="UP000885771">
    <property type="component" value="Unassembled WGS sequence"/>
</dbReference>
<dbReference type="PANTHER" id="PTHR41775:SF1">
    <property type="entry name" value="PEPTIDASE M6-LIKE DOMAIN-CONTAINING PROTEIN"/>
    <property type="match status" value="1"/>
</dbReference>
<feature type="signal peptide" evidence="1">
    <location>
        <begin position="1"/>
        <end position="17"/>
    </location>
</feature>
<sequence length="200" mass="22025">MRHLTLFLLLLVSFSPAVNPPNKGTFPANFWKLMEKNILQDKYGDPAWAQRMAARKEARQSFKKGLNSDVFKLPVILSDFSDLAGQFSANTFQDHLFDNNPTGTMTEYYDEISYGQFDLSGTVYGWVHTGQDLSYYAGDNNGYGGTFPQNVTGFVYESVQAADDSIDYALYDNDGPDGIPNSGDDDGYVDAVAVVYAGAG</sequence>
<protein>
    <recommendedName>
        <fullName evidence="2">Peptidase M6-like domain-containing protein</fullName>
    </recommendedName>
</protein>
<dbReference type="GO" id="GO:0008233">
    <property type="term" value="F:peptidase activity"/>
    <property type="evidence" value="ECO:0007669"/>
    <property type="project" value="InterPro"/>
</dbReference>
<feature type="domain" description="Peptidase M6-like" evidence="2">
    <location>
        <begin position="87"/>
        <end position="200"/>
    </location>
</feature>
<feature type="chain" id="PRO_5030879987" description="Peptidase M6-like domain-containing protein" evidence="1">
    <location>
        <begin position="18"/>
        <end position="200"/>
    </location>
</feature>
<dbReference type="InterPro" id="IPR008757">
    <property type="entry name" value="Peptidase_M6-like_domain"/>
</dbReference>
<organism evidence="3">
    <name type="scientific">Caldithrix abyssi</name>
    <dbReference type="NCBI Taxonomy" id="187145"/>
    <lineage>
        <taxon>Bacteria</taxon>
        <taxon>Pseudomonadati</taxon>
        <taxon>Calditrichota</taxon>
        <taxon>Calditrichia</taxon>
        <taxon>Calditrichales</taxon>
        <taxon>Calditrichaceae</taxon>
        <taxon>Caldithrix</taxon>
    </lineage>
</organism>
<dbReference type="Pfam" id="PF05547">
    <property type="entry name" value="Peptidase_M6"/>
    <property type="match status" value="1"/>
</dbReference>
<reference evidence="3" key="1">
    <citation type="journal article" date="2020" name="mSystems">
        <title>Genome- and Community-Level Interaction Insights into Carbon Utilization and Element Cycling Functions of Hydrothermarchaeota in Hydrothermal Sediment.</title>
        <authorList>
            <person name="Zhou Z."/>
            <person name="Liu Y."/>
            <person name="Xu W."/>
            <person name="Pan J."/>
            <person name="Luo Z.H."/>
            <person name="Li M."/>
        </authorList>
    </citation>
    <scope>NUCLEOTIDE SEQUENCE [LARGE SCALE GENOMIC DNA]</scope>
    <source>
        <strain evidence="3">HyVt-460</strain>
    </source>
</reference>
<accession>A0A7V5RQR9</accession>
<dbReference type="PANTHER" id="PTHR41775">
    <property type="entry name" value="SECRETED PROTEIN-RELATED"/>
    <property type="match status" value="1"/>
</dbReference>
<comment type="caution">
    <text evidence="3">The sequence shown here is derived from an EMBL/GenBank/DDBJ whole genome shotgun (WGS) entry which is preliminary data.</text>
</comment>
<evidence type="ECO:0000313" key="3">
    <source>
        <dbReference type="EMBL" id="HHM02720.1"/>
    </source>
</evidence>
<dbReference type="GO" id="GO:0006508">
    <property type="term" value="P:proteolysis"/>
    <property type="evidence" value="ECO:0007669"/>
    <property type="project" value="InterPro"/>
</dbReference>
<evidence type="ECO:0000256" key="1">
    <source>
        <dbReference type="SAM" id="SignalP"/>
    </source>
</evidence>
<proteinExistence type="predicted"/>
<dbReference type="AlphaFoldDB" id="A0A7V5RQR9"/>
<gene>
    <name evidence="3" type="ORF">ENJ15_06865</name>
</gene>
<feature type="non-terminal residue" evidence="3">
    <location>
        <position position="200"/>
    </location>
</feature>